<dbReference type="InterPro" id="IPR032675">
    <property type="entry name" value="LRR_dom_sf"/>
</dbReference>
<dbReference type="PANTHER" id="PTHR24366">
    <property type="entry name" value="IG(IMMUNOGLOBULIN) AND LRR(LEUCINE RICH REPEAT) DOMAINS"/>
    <property type="match status" value="1"/>
</dbReference>
<feature type="transmembrane region" description="Helical" evidence="4">
    <location>
        <begin position="6"/>
        <end position="25"/>
    </location>
</feature>
<dbReference type="InterPro" id="IPR001611">
    <property type="entry name" value="Leu-rich_rpt"/>
</dbReference>
<feature type="region of interest" description="Disordered" evidence="3">
    <location>
        <begin position="29"/>
        <end position="48"/>
    </location>
</feature>
<dbReference type="AlphaFoldDB" id="A0A1J1II28"/>
<dbReference type="STRING" id="568069.A0A1J1II28"/>
<evidence type="ECO:0000256" key="4">
    <source>
        <dbReference type="SAM" id="Phobius"/>
    </source>
</evidence>
<name>A0A1J1II28_9DIPT</name>
<sequence>MTRMTVYNQLLYALIVFFLCTTIPIESRHRDRDRKKQREPSSLPSQQHHIIESKAMPINLCSKGRDMKLVCHCSPDNEHEKAQKSECWIFRSDLTLHDLDWTTFHTQSQLQNLGFSVHGTGNLSFIPTDVIQSLKFLEKLTIEYAQIHEIFGFAFGNFTRIRNITLSRNQIRTVNAYAFANHIELQELSLASNEIIEIDPFAFINLPALKRLNLAENQISTIQEDTFEHLDRLSVLNLSFNLIDYITREIFKGLGNLWNLSLHHNKLIVIEDDLFIELFSLRDLDLSHNLIERISERAFNGLGSLGRLNLENNRLRSLEVATFSTVPMLTHLNLMRNSLETITVSTIQPLMNNLVNHTSMLLMKENKLICDCRLGWVYDLRNRTKSFQLKYSMEEVECIMNTKNHRKGVRVSVNVDDSTRKKYSDDDPNYYEDERMDDKNMSNLLLIKANDLPCPKQYIQQFAHPSNQYIGFDLSHWIRSSSPKLQNSLQLNLILVSFLIHAFARTFGCIQ</sequence>
<keyword evidence="4" id="KW-0812">Transmembrane</keyword>
<keyword evidence="1" id="KW-0433">Leucine-rich repeat</keyword>
<reference evidence="5 6" key="1">
    <citation type="submission" date="2015-04" db="EMBL/GenBank/DDBJ databases">
        <authorList>
            <person name="Syromyatnikov M.Y."/>
            <person name="Popov V.N."/>
        </authorList>
    </citation>
    <scope>NUCLEOTIDE SEQUENCE [LARGE SCALE GENOMIC DNA]</scope>
</reference>
<dbReference type="Proteomes" id="UP000183832">
    <property type="component" value="Unassembled WGS sequence"/>
</dbReference>
<evidence type="ECO:0000256" key="2">
    <source>
        <dbReference type="ARBA" id="ARBA00022737"/>
    </source>
</evidence>
<dbReference type="EMBL" id="CVRI01000049">
    <property type="protein sequence ID" value="CRK99188.1"/>
    <property type="molecule type" value="Genomic_DNA"/>
</dbReference>
<evidence type="ECO:0000256" key="3">
    <source>
        <dbReference type="SAM" id="MobiDB-lite"/>
    </source>
</evidence>
<dbReference type="SMART" id="SM00369">
    <property type="entry name" value="LRR_TYP"/>
    <property type="match status" value="8"/>
</dbReference>
<dbReference type="SUPFAM" id="SSF52058">
    <property type="entry name" value="L domain-like"/>
    <property type="match status" value="1"/>
</dbReference>
<dbReference type="FunFam" id="3.80.10.10:FF:000732">
    <property type="entry name" value="GD11101"/>
    <property type="match status" value="1"/>
</dbReference>
<evidence type="ECO:0000313" key="6">
    <source>
        <dbReference type="Proteomes" id="UP000183832"/>
    </source>
</evidence>
<accession>A0A1J1II28</accession>
<evidence type="ECO:0000256" key="1">
    <source>
        <dbReference type="ARBA" id="ARBA00022614"/>
    </source>
</evidence>
<proteinExistence type="predicted"/>
<evidence type="ECO:0000313" key="5">
    <source>
        <dbReference type="EMBL" id="CRK99188.1"/>
    </source>
</evidence>
<dbReference type="OrthoDB" id="27267at2759"/>
<dbReference type="Pfam" id="PF13855">
    <property type="entry name" value="LRR_8"/>
    <property type="match status" value="2"/>
</dbReference>
<protein>
    <submittedName>
        <fullName evidence="5">CLUMA_CG012497, isoform A</fullName>
    </submittedName>
</protein>
<keyword evidence="2" id="KW-0677">Repeat</keyword>
<dbReference type="PANTHER" id="PTHR24366:SF162">
    <property type="entry name" value="IG-LIKE DOMAIN-CONTAINING PROTEIN"/>
    <property type="match status" value="1"/>
</dbReference>
<keyword evidence="4" id="KW-1133">Transmembrane helix</keyword>
<dbReference type="FunFam" id="3.80.10.10:FF:001360">
    <property type="entry name" value="Uncharacterized protein"/>
    <property type="match status" value="1"/>
</dbReference>
<feature type="compositionally biased region" description="Basic and acidic residues" evidence="3">
    <location>
        <begin position="29"/>
        <end position="39"/>
    </location>
</feature>
<organism evidence="5 6">
    <name type="scientific">Clunio marinus</name>
    <dbReference type="NCBI Taxonomy" id="568069"/>
    <lineage>
        <taxon>Eukaryota</taxon>
        <taxon>Metazoa</taxon>
        <taxon>Ecdysozoa</taxon>
        <taxon>Arthropoda</taxon>
        <taxon>Hexapoda</taxon>
        <taxon>Insecta</taxon>
        <taxon>Pterygota</taxon>
        <taxon>Neoptera</taxon>
        <taxon>Endopterygota</taxon>
        <taxon>Diptera</taxon>
        <taxon>Nematocera</taxon>
        <taxon>Chironomoidea</taxon>
        <taxon>Chironomidae</taxon>
        <taxon>Clunio</taxon>
    </lineage>
</organism>
<dbReference type="InterPro" id="IPR003591">
    <property type="entry name" value="Leu-rich_rpt_typical-subtyp"/>
</dbReference>
<keyword evidence="6" id="KW-1185">Reference proteome</keyword>
<keyword evidence="4" id="KW-0472">Membrane</keyword>
<dbReference type="Gene3D" id="3.80.10.10">
    <property type="entry name" value="Ribonuclease Inhibitor"/>
    <property type="match status" value="1"/>
</dbReference>
<dbReference type="PROSITE" id="PS51450">
    <property type="entry name" value="LRR"/>
    <property type="match status" value="4"/>
</dbReference>
<gene>
    <name evidence="5" type="primary">similar to Connectin</name>
    <name evidence="5" type="ORF">CLUMA_CG012497</name>
</gene>